<name>A0AAE7SXL7_9BBAC</name>
<gene>
    <name evidence="1" type="primary">Maph5</name>
    <name evidence="1" type="ORF">H4Q86_005</name>
</gene>
<keyword evidence="2" id="KW-1185">Reference proteome</keyword>
<proteinExistence type="predicted"/>
<dbReference type="RefSeq" id="YP_010800723.1">
    <property type="nucleotide sequence ID" value="NC_076905.1"/>
</dbReference>
<evidence type="ECO:0000313" key="2">
    <source>
        <dbReference type="Proteomes" id="UP000829694"/>
    </source>
</evidence>
<evidence type="ECO:0000313" key="1">
    <source>
        <dbReference type="EMBL" id="QOD39968.1"/>
    </source>
</evidence>
<dbReference type="GeneID" id="80539369"/>
<reference evidence="1" key="1">
    <citation type="journal article" date="2020" name="Viruses">
        <title>Genome Analysis of a Novel Clade b Betabaculovirus Isolated from the Legume Pest Matsumuraeses phaseoli (Lepidoptera: Tortricidae).</title>
        <authorList>
            <person name="Shu R."/>
            <person name="Meng Q."/>
            <person name="Miao L."/>
            <person name="Liang H."/>
            <person name="Chen J."/>
            <person name="Xu Y."/>
            <person name="Cheng L."/>
            <person name="Jin W."/>
            <person name="Qin Q."/>
            <person name="Zhang H."/>
        </authorList>
    </citation>
    <scope>NUCLEOTIDE SEQUENCE</scope>
    <source>
        <strain evidence="1">IOZ01</strain>
    </source>
</reference>
<protein>
    <submittedName>
        <fullName evidence="1">Maph5</fullName>
    </submittedName>
</protein>
<dbReference type="KEGG" id="vg:80539369"/>
<accession>A0AAE7SXL7</accession>
<dbReference type="Proteomes" id="UP000829694">
    <property type="component" value="Segment"/>
</dbReference>
<organism evidence="1 2">
    <name type="scientific">Matsumuraeses phaseoli granulovirus</name>
    <dbReference type="NCBI Taxonomy" id="2760664"/>
    <lineage>
        <taxon>Viruses</taxon>
        <taxon>Viruses incertae sedis</taxon>
        <taxon>Naldaviricetes</taxon>
        <taxon>Lefavirales</taxon>
        <taxon>Baculoviridae</taxon>
        <taxon>Betabaculovirus</taxon>
        <taxon>Betabaculovirus maphaseoli</taxon>
    </lineage>
</organism>
<sequence>MTSLKNMDNMLDYDEQVEWNKINDLQIYVQNIPNLDEDLKKMIDTLIKGFVAMINKNNKKVVLRNIYNLLQQVKIQNESYDSD</sequence>
<dbReference type="EMBL" id="MT844067">
    <property type="protein sequence ID" value="QOD39968.1"/>
    <property type="molecule type" value="Genomic_DNA"/>
</dbReference>